<sequence length="42" mass="5109">MADLQMKLLRKKIQKRNENRKKRKLLSKQEEQEDAGILELRT</sequence>
<feature type="region of interest" description="Disordered" evidence="1">
    <location>
        <begin position="1"/>
        <end position="42"/>
    </location>
</feature>
<feature type="compositionally biased region" description="Basic residues" evidence="1">
    <location>
        <begin position="8"/>
        <end position="26"/>
    </location>
</feature>
<evidence type="ECO:0000256" key="1">
    <source>
        <dbReference type="SAM" id="MobiDB-lite"/>
    </source>
</evidence>
<reference evidence="2" key="2">
    <citation type="submission" date="2004-02" db="EMBL/GenBank/DDBJ databases">
        <authorList>
            <consortium name="Genoscope"/>
            <consortium name="Whitehead Institute Centre for Genome Research"/>
        </authorList>
    </citation>
    <scope>NUCLEOTIDE SEQUENCE</scope>
</reference>
<accession>Q4RK68</accession>
<evidence type="ECO:0000313" key="2">
    <source>
        <dbReference type="EMBL" id="CAG11214.1"/>
    </source>
</evidence>
<proteinExistence type="predicted"/>
<comment type="caution">
    <text evidence="2">The sequence shown here is derived from an EMBL/GenBank/DDBJ whole genome shotgun (WGS) entry which is preliminary data.</text>
</comment>
<name>Q4RK68_TETNG</name>
<dbReference type="AlphaFoldDB" id="Q4RK68"/>
<reference evidence="2" key="1">
    <citation type="journal article" date="2004" name="Nature">
        <title>Genome duplication in the teleost fish Tetraodon nigroviridis reveals the early vertebrate proto-karyotype.</title>
        <authorList>
            <person name="Jaillon O."/>
            <person name="Aury J.-M."/>
            <person name="Brunet F."/>
            <person name="Petit J.-L."/>
            <person name="Stange-Thomann N."/>
            <person name="Mauceli E."/>
            <person name="Bouneau L."/>
            <person name="Fischer C."/>
            <person name="Ozouf-Costaz C."/>
            <person name="Bernot A."/>
            <person name="Nicaud S."/>
            <person name="Jaffe D."/>
            <person name="Fisher S."/>
            <person name="Lutfalla G."/>
            <person name="Dossat C."/>
            <person name="Segurens B."/>
            <person name="Dasilva C."/>
            <person name="Salanoubat M."/>
            <person name="Levy M."/>
            <person name="Boudet N."/>
            <person name="Castellano S."/>
            <person name="Anthouard V."/>
            <person name="Jubin C."/>
            <person name="Castelli V."/>
            <person name="Katinka M."/>
            <person name="Vacherie B."/>
            <person name="Biemont C."/>
            <person name="Skalli Z."/>
            <person name="Cattolico L."/>
            <person name="Poulain J."/>
            <person name="De Berardinis V."/>
            <person name="Cruaud C."/>
            <person name="Duprat S."/>
            <person name="Brottier P."/>
            <person name="Coutanceau J.-P."/>
            <person name="Gouzy J."/>
            <person name="Parra G."/>
            <person name="Lardier G."/>
            <person name="Chapple C."/>
            <person name="McKernan K.J."/>
            <person name="McEwan P."/>
            <person name="Bosak S."/>
            <person name="Kellis M."/>
            <person name="Volff J.-N."/>
            <person name="Guigo R."/>
            <person name="Zody M.C."/>
            <person name="Mesirov J."/>
            <person name="Lindblad-Toh K."/>
            <person name="Birren B."/>
            <person name="Nusbaum C."/>
            <person name="Kahn D."/>
            <person name="Robinson-Rechavi M."/>
            <person name="Laudet V."/>
            <person name="Schachter V."/>
            <person name="Quetier F."/>
            <person name="Saurin W."/>
            <person name="Scarpelli C."/>
            <person name="Wincker P."/>
            <person name="Lander E.S."/>
            <person name="Weissenbach J."/>
            <person name="Roest Crollius H."/>
        </authorList>
    </citation>
    <scope>NUCLEOTIDE SEQUENCE [LARGE SCALE GENOMIC DNA]</scope>
</reference>
<gene>
    <name evidence="2" type="ORF">GSTENG00033109001</name>
</gene>
<dbReference type="EMBL" id="CAAE01015032">
    <property type="protein sequence ID" value="CAG11214.1"/>
    <property type="molecule type" value="Genomic_DNA"/>
</dbReference>
<dbReference type="KEGG" id="tng:GSTEN00033109G001"/>
<organism evidence="2">
    <name type="scientific">Tetraodon nigroviridis</name>
    <name type="common">Spotted green pufferfish</name>
    <name type="synonym">Chelonodon nigroviridis</name>
    <dbReference type="NCBI Taxonomy" id="99883"/>
    <lineage>
        <taxon>Eukaryota</taxon>
        <taxon>Metazoa</taxon>
        <taxon>Chordata</taxon>
        <taxon>Craniata</taxon>
        <taxon>Vertebrata</taxon>
        <taxon>Euteleostomi</taxon>
        <taxon>Actinopterygii</taxon>
        <taxon>Neopterygii</taxon>
        <taxon>Teleostei</taxon>
        <taxon>Neoteleostei</taxon>
        <taxon>Acanthomorphata</taxon>
        <taxon>Eupercaria</taxon>
        <taxon>Tetraodontiformes</taxon>
        <taxon>Tetradontoidea</taxon>
        <taxon>Tetraodontidae</taxon>
        <taxon>Tetraodon</taxon>
    </lineage>
</organism>
<protein>
    <submittedName>
        <fullName evidence="2">(spotted green pufferfish) hypothetical protein</fullName>
    </submittedName>
</protein>